<dbReference type="Ensembl" id="ENSSLDT00000018728.1">
    <property type="protein sequence ID" value="ENSSLDP00000018111.1"/>
    <property type="gene ID" value="ENSSLDG00000014262.1"/>
</dbReference>
<protein>
    <recommendedName>
        <fullName evidence="1">Ig-like domain-containing protein</fullName>
    </recommendedName>
</protein>
<dbReference type="Pfam" id="PF07654">
    <property type="entry name" value="C1-set"/>
    <property type="match status" value="1"/>
</dbReference>
<evidence type="ECO:0000313" key="3">
    <source>
        <dbReference type="Proteomes" id="UP000261360"/>
    </source>
</evidence>
<dbReference type="InterPro" id="IPR013783">
    <property type="entry name" value="Ig-like_fold"/>
</dbReference>
<dbReference type="PANTHER" id="PTHR45913">
    <property type="entry name" value="EPM2A-INTERACTING PROTEIN 1"/>
    <property type="match status" value="1"/>
</dbReference>
<dbReference type="InterPro" id="IPR003597">
    <property type="entry name" value="Ig_C1-set"/>
</dbReference>
<dbReference type="SUPFAM" id="SSF48726">
    <property type="entry name" value="Immunoglobulin"/>
    <property type="match status" value="1"/>
</dbReference>
<reference evidence="2" key="1">
    <citation type="submission" date="2025-08" db="UniProtKB">
        <authorList>
            <consortium name="Ensembl"/>
        </authorList>
    </citation>
    <scope>IDENTIFICATION</scope>
</reference>
<name>A0A3B4XNQ5_SERLL</name>
<feature type="domain" description="Ig-like" evidence="1">
    <location>
        <begin position="95"/>
        <end position="182"/>
    </location>
</feature>
<proteinExistence type="predicted"/>
<dbReference type="PANTHER" id="PTHR45913:SF9">
    <property type="entry name" value="GENERAL TRANSCRIPTION FACTOR II-I REPEAT DOMAIN-CONTAINING PROTEIN 2-LIKE-RELATED"/>
    <property type="match status" value="1"/>
</dbReference>
<evidence type="ECO:0000259" key="1">
    <source>
        <dbReference type="PROSITE" id="PS50835"/>
    </source>
</evidence>
<dbReference type="AlphaFoldDB" id="A0A3B4XNQ5"/>
<dbReference type="STRING" id="1841481.ENSSLDP00000018111"/>
<keyword evidence="3" id="KW-1185">Reference proteome</keyword>
<reference evidence="2" key="2">
    <citation type="submission" date="2025-09" db="UniProtKB">
        <authorList>
            <consortium name="Ensembl"/>
        </authorList>
    </citation>
    <scope>IDENTIFICATION</scope>
</reference>
<evidence type="ECO:0000313" key="2">
    <source>
        <dbReference type="Ensembl" id="ENSSLDP00000018111.1"/>
    </source>
</evidence>
<sequence>CFSVPHEIVYILGCFVIGTTEVQFELDERSFCGGMCMYVFDIVYTVPTFFDLDPSQILAGLSILRDALTNKQLCSAFTAFAAEEEKIHQKPTKNPQDSVLYPAEEVEVGVENSLNCFVNHFYPPSIKVSLTKTDPVAPTAPSCQLLPPAAKKMLSLFGSTYLCEKTFSVMNINKSRVRTRLSDSHLRDVLRVKTTVFEPDLD</sequence>
<dbReference type="InterPro" id="IPR007110">
    <property type="entry name" value="Ig-like_dom"/>
</dbReference>
<organism evidence="2 3">
    <name type="scientific">Seriola lalandi dorsalis</name>
    <dbReference type="NCBI Taxonomy" id="1841481"/>
    <lineage>
        <taxon>Eukaryota</taxon>
        <taxon>Metazoa</taxon>
        <taxon>Chordata</taxon>
        <taxon>Craniata</taxon>
        <taxon>Vertebrata</taxon>
        <taxon>Euteleostomi</taxon>
        <taxon>Actinopterygii</taxon>
        <taxon>Neopterygii</taxon>
        <taxon>Teleostei</taxon>
        <taxon>Neoteleostei</taxon>
        <taxon>Acanthomorphata</taxon>
        <taxon>Carangaria</taxon>
        <taxon>Carangiformes</taxon>
        <taxon>Carangidae</taxon>
        <taxon>Seriola</taxon>
    </lineage>
</organism>
<dbReference type="Gene3D" id="2.60.40.10">
    <property type="entry name" value="Immunoglobulins"/>
    <property type="match status" value="1"/>
</dbReference>
<accession>A0A3B4XNQ5</accession>
<dbReference type="InterPro" id="IPR036179">
    <property type="entry name" value="Ig-like_dom_sf"/>
</dbReference>
<dbReference type="Proteomes" id="UP000261360">
    <property type="component" value="Unplaced"/>
</dbReference>
<dbReference type="PROSITE" id="PS50835">
    <property type="entry name" value="IG_LIKE"/>
    <property type="match status" value="1"/>
</dbReference>